<proteinExistence type="predicted"/>
<dbReference type="Proteomes" id="UP001150538">
    <property type="component" value="Unassembled WGS sequence"/>
</dbReference>
<sequence length="97" mass="10188">MTLNKSSHIIVAAILSFSLIFAAVVLSSPSDNQSSTMAIPLPNMFCDACSGTDPTQCVKAHFDVNGSMEELIVHRCAPNQLCSNEDGGEAKCAGMVP</sequence>
<organism evidence="2 3">
    <name type="scientific">Mycoemilia scoparia</name>
    <dbReference type="NCBI Taxonomy" id="417184"/>
    <lineage>
        <taxon>Eukaryota</taxon>
        <taxon>Fungi</taxon>
        <taxon>Fungi incertae sedis</taxon>
        <taxon>Zoopagomycota</taxon>
        <taxon>Kickxellomycotina</taxon>
        <taxon>Kickxellomycetes</taxon>
        <taxon>Kickxellales</taxon>
        <taxon>Kickxellaceae</taxon>
        <taxon>Mycoemilia</taxon>
    </lineage>
</organism>
<accession>A0A9W7ZPS9</accession>
<evidence type="ECO:0000256" key="1">
    <source>
        <dbReference type="SAM" id="SignalP"/>
    </source>
</evidence>
<protein>
    <submittedName>
        <fullName evidence="2">Uncharacterized protein</fullName>
    </submittedName>
</protein>
<feature type="signal peptide" evidence="1">
    <location>
        <begin position="1"/>
        <end position="27"/>
    </location>
</feature>
<keyword evidence="3" id="KW-1185">Reference proteome</keyword>
<feature type="chain" id="PRO_5040892631" evidence="1">
    <location>
        <begin position="28"/>
        <end position="97"/>
    </location>
</feature>
<evidence type="ECO:0000313" key="3">
    <source>
        <dbReference type="Proteomes" id="UP001150538"/>
    </source>
</evidence>
<dbReference type="AlphaFoldDB" id="A0A9W7ZPS9"/>
<reference evidence="2" key="1">
    <citation type="submission" date="2022-07" db="EMBL/GenBank/DDBJ databases">
        <title>Phylogenomic reconstructions and comparative analyses of Kickxellomycotina fungi.</title>
        <authorList>
            <person name="Reynolds N.K."/>
            <person name="Stajich J.E."/>
            <person name="Barry K."/>
            <person name="Grigoriev I.V."/>
            <person name="Crous P."/>
            <person name="Smith M.E."/>
        </authorList>
    </citation>
    <scope>NUCLEOTIDE SEQUENCE</scope>
    <source>
        <strain evidence="2">NBRC 100468</strain>
    </source>
</reference>
<keyword evidence="1" id="KW-0732">Signal</keyword>
<evidence type="ECO:0000313" key="2">
    <source>
        <dbReference type="EMBL" id="KAJ1910335.1"/>
    </source>
</evidence>
<comment type="caution">
    <text evidence="2">The sequence shown here is derived from an EMBL/GenBank/DDBJ whole genome shotgun (WGS) entry which is preliminary data.</text>
</comment>
<dbReference type="EMBL" id="JANBPU010000593">
    <property type="protein sequence ID" value="KAJ1910335.1"/>
    <property type="molecule type" value="Genomic_DNA"/>
</dbReference>
<name>A0A9W7ZPS9_9FUNG</name>
<gene>
    <name evidence="2" type="ORF">H4219_006236</name>
</gene>